<sequence length="464" mass="50095">MTCVSTSVWQSFGNASSWSPMNSDTTATTSDLERQLSHGYASSESESRRPGGSSGKKRASRAGTRSVTSLSAAQLERKRANDREAQRAIRQRNKDHIDGLEKTINDLRGSQESSDKVVAVTRQRNQELTDEIAYLRSRLNEGGYASDAASSSEMGHRPCDSGMISARSPSLAALSPVSGSSIQRPSSTSRSLSVTTASTNSRHGSFQQGSFLPTAPGSAVTMSDHSSMAGTLPLTTWRSHDGTSGLHPVQGPPSQAPHPLQPQHPPAYHHMVPQQERPAWAGAPQHYQYAVNPESQRAHLYEPQQASPGPLSAHPHHYAQPLVQPYAPAPVLSPAPQQQSQNLPQMPQAGYQHDAVSGPAYHVQQQNTYQHATSQPAYPSPQQQPQLYQQSNQVQVGPIPGGPPSVVDYASPHGSMQPPPVPTSQYQPPPAEQSHYAPQPMQSPLQYRDEATGRSYTMAHYPAG</sequence>
<feature type="compositionally biased region" description="Low complexity" evidence="1">
    <location>
        <begin position="165"/>
        <end position="199"/>
    </location>
</feature>
<protein>
    <recommendedName>
        <fullName evidence="4">BZIP domain-containing protein</fullName>
    </recommendedName>
</protein>
<comment type="caution">
    <text evidence="2">The sequence shown here is derived from an EMBL/GenBank/DDBJ whole genome shotgun (WGS) entry which is preliminary data.</text>
</comment>
<feature type="region of interest" description="Disordered" evidence="1">
    <location>
        <begin position="367"/>
        <end position="464"/>
    </location>
</feature>
<gene>
    <name evidence="2" type="ORF">LTR32_002034</name>
</gene>
<dbReference type="Gene3D" id="1.20.5.170">
    <property type="match status" value="1"/>
</dbReference>
<proteinExistence type="predicted"/>
<evidence type="ECO:0000313" key="2">
    <source>
        <dbReference type="EMBL" id="KAK5146377.1"/>
    </source>
</evidence>
<feature type="compositionally biased region" description="Polar residues" evidence="1">
    <location>
        <begin position="200"/>
        <end position="211"/>
    </location>
</feature>
<dbReference type="EMBL" id="JAVRRR010000091">
    <property type="protein sequence ID" value="KAK5146377.1"/>
    <property type="molecule type" value="Genomic_DNA"/>
</dbReference>
<feature type="compositionally biased region" description="Low complexity" evidence="1">
    <location>
        <begin position="334"/>
        <end position="349"/>
    </location>
</feature>
<name>A0ABR0LBF1_9PEZI</name>
<feature type="compositionally biased region" description="Low complexity" evidence="1">
    <location>
        <begin position="374"/>
        <end position="398"/>
    </location>
</feature>
<dbReference type="InterPro" id="IPR046347">
    <property type="entry name" value="bZIP_sf"/>
</dbReference>
<evidence type="ECO:0000313" key="3">
    <source>
        <dbReference type="Proteomes" id="UP001308179"/>
    </source>
</evidence>
<feature type="region of interest" description="Disordered" evidence="1">
    <location>
        <begin position="144"/>
        <end position="269"/>
    </location>
</feature>
<feature type="region of interest" description="Disordered" evidence="1">
    <location>
        <begin position="327"/>
        <end position="353"/>
    </location>
</feature>
<accession>A0ABR0LBF1</accession>
<feature type="compositionally biased region" description="Pro residues" evidence="1">
    <location>
        <begin position="417"/>
        <end position="431"/>
    </location>
</feature>
<feature type="compositionally biased region" description="Polar residues" evidence="1">
    <location>
        <begin position="220"/>
        <end position="237"/>
    </location>
</feature>
<feature type="compositionally biased region" description="Basic and acidic residues" evidence="1">
    <location>
        <begin position="75"/>
        <end position="96"/>
    </location>
</feature>
<feature type="region of interest" description="Disordered" evidence="1">
    <location>
        <begin position="12"/>
        <end position="96"/>
    </location>
</feature>
<dbReference type="Proteomes" id="UP001308179">
    <property type="component" value="Unassembled WGS sequence"/>
</dbReference>
<organism evidence="2 3">
    <name type="scientific">Rachicladosporium monterosium</name>
    <dbReference type="NCBI Taxonomy" id="1507873"/>
    <lineage>
        <taxon>Eukaryota</taxon>
        <taxon>Fungi</taxon>
        <taxon>Dikarya</taxon>
        <taxon>Ascomycota</taxon>
        <taxon>Pezizomycotina</taxon>
        <taxon>Dothideomycetes</taxon>
        <taxon>Dothideomycetidae</taxon>
        <taxon>Cladosporiales</taxon>
        <taxon>Cladosporiaceae</taxon>
        <taxon>Rachicladosporium</taxon>
    </lineage>
</organism>
<dbReference type="CDD" id="cd14688">
    <property type="entry name" value="bZIP_YAP"/>
    <property type="match status" value="1"/>
</dbReference>
<keyword evidence="3" id="KW-1185">Reference proteome</keyword>
<reference evidence="2 3" key="1">
    <citation type="submission" date="2023-08" db="EMBL/GenBank/DDBJ databases">
        <title>Black Yeasts Isolated from many extreme environments.</title>
        <authorList>
            <person name="Coleine C."/>
            <person name="Stajich J.E."/>
            <person name="Selbmann L."/>
        </authorList>
    </citation>
    <scope>NUCLEOTIDE SEQUENCE [LARGE SCALE GENOMIC DNA]</scope>
    <source>
        <strain evidence="2 3">CCFEE 5386</strain>
    </source>
</reference>
<evidence type="ECO:0000256" key="1">
    <source>
        <dbReference type="SAM" id="MobiDB-lite"/>
    </source>
</evidence>
<feature type="compositionally biased region" description="Pro residues" evidence="1">
    <location>
        <begin position="250"/>
        <end position="265"/>
    </location>
</feature>
<dbReference type="PANTHER" id="PTHR37012">
    <property type="entry name" value="B-ZIP TRANSCRIPTION FACTOR (EUROFUNG)-RELATED"/>
    <property type="match status" value="1"/>
</dbReference>
<dbReference type="SUPFAM" id="SSF57959">
    <property type="entry name" value="Leucine zipper domain"/>
    <property type="match status" value="1"/>
</dbReference>
<evidence type="ECO:0008006" key="4">
    <source>
        <dbReference type="Google" id="ProtNLM"/>
    </source>
</evidence>
<dbReference type="PANTHER" id="PTHR37012:SF7">
    <property type="entry name" value="B-ZIP TRANSCRIPTION FACTOR (EUROFUNG)-RELATED"/>
    <property type="match status" value="1"/>
</dbReference>
<feature type="compositionally biased region" description="Polar residues" evidence="1">
    <location>
        <begin position="12"/>
        <end position="30"/>
    </location>
</feature>